<evidence type="ECO:0000313" key="1">
    <source>
        <dbReference type="EMBL" id="MCS7479282.1"/>
    </source>
</evidence>
<organism evidence="1 2">
    <name type="scientific">Umezawaea endophytica</name>
    <dbReference type="NCBI Taxonomy" id="1654476"/>
    <lineage>
        <taxon>Bacteria</taxon>
        <taxon>Bacillati</taxon>
        <taxon>Actinomycetota</taxon>
        <taxon>Actinomycetes</taxon>
        <taxon>Pseudonocardiales</taxon>
        <taxon>Pseudonocardiaceae</taxon>
        <taxon>Umezawaea</taxon>
    </lineage>
</organism>
<evidence type="ECO:0008006" key="3">
    <source>
        <dbReference type="Google" id="ProtNLM"/>
    </source>
</evidence>
<sequence>MSRRATPSTRTFTDHLDTAADRTGLYAVVAAHTGAKRVLYPVSSLDVTPSYTWPDVTYVDTDQRTQTAFADTASAIRLADQHKVYEGEPRIRFLGGEYDRVFGALPAASWDLLLSLHAGPVGTNAARCIKPGGWLLATGPVADPEFVFDASVLLSVRGKYRVVPEEADRPAARLFRRV</sequence>
<protein>
    <recommendedName>
        <fullName evidence="3">Methyltransferase</fullName>
    </recommendedName>
</protein>
<dbReference type="SUPFAM" id="SSF53335">
    <property type="entry name" value="S-adenosyl-L-methionine-dependent methyltransferases"/>
    <property type="match status" value="1"/>
</dbReference>
<gene>
    <name evidence="1" type="ORF">NZH93_20665</name>
</gene>
<evidence type="ECO:0000313" key="2">
    <source>
        <dbReference type="Proteomes" id="UP001141259"/>
    </source>
</evidence>
<dbReference type="EMBL" id="JANYMP010000009">
    <property type="protein sequence ID" value="MCS7479282.1"/>
    <property type="molecule type" value="Genomic_DNA"/>
</dbReference>
<accession>A0A9X3AFW8</accession>
<proteinExistence type="predicted"/>
<keyword evidence="2" id="KW-1185">Reference proteome</keyword>
<dbReference type="Proteomes" id="UP001141259">
    <property type="component" value="Unassembled WGS sequence"/>
</dbReference>
<name>A0A9X3AFW8_9PSEU</name>
<comment type="caution">
    <text evidence="1">The sequence shown here is derived from an EMBL/GenBank/DDBJ whole genome shotgun (WGS) entry which is preliminary data.</text>
</comment>
<reference evidence="1" key="1">
    <citation type="submission" date="2022-08" db="EMBL/GenBank/DDBJ databases">
        <authorList>
            <person name="Tistechok S."/>
            <person name="Samborskyy M."/>
            <person name="Roman I."/>
        </authorList>
    </citation>
    <scope>NUCLEOTIDE SEQUENCE</scope>
    <source>
        <strain evidence="1">DSM 103496</strain>
    </source>
</reference>
<dbReference type="RefSeq" id="WP_259624785.1">
    <property type="nucleotide sequence ID" value="NZ_JANYMP010000009.1"/>
</dbReference>
<dbReference type="InterPro" id="IPR029063">
    <property type="entry name" value="SAM-dependent_MTases_sf"/>
</dbReference>
<dbReference type="AlphaFoldDB" id="A0A9X3AFW8"/>